<sequence>MFRDMRRFKQQLSEQECVDVLTHAPRGVLAYMEKTDTHMLFL</sequence>
<reference evidence="1" key="1">
    <citation type="submission" date="2019-08" db="EMBL/GenBank/DDBJ databases">
        <authorList>
            <person name="Kucharzyk K."/>
            <person name="Murdoch R.W."/>
            <person name="Higgins S."/>
            <person name="Loffler F."/>
        </authorList>
    </citation>
    <scope>NUCLEOTIDE SEQUENCE</scope>
</reference>
<dbReference type="EMBL" id="VSSQ01012305">
    <property type="protein sequence ID" value="MPM48913.1"/>
    <property type="molecule type" value="Genomic_DNA"/>
</dbReference>
<comment type="caution">
    <text evidence="1">The sequence shown here is derived from an EMBL/GenBank/DDBJ whole genome shotgun (WGS) entry which is preliminary data.</text>
</comment>
<name>A0A645ADI4_9ZZZZ</name>
<dbReference type="AlphaFoldDB" id="A0A645ADI4"/>
<organism evidence="1">
    <name type="scientific">bioreactor metagenome</name>
    <dbReference type="NCBI Taxonomy" id="1076179"/>
    <lineage>
        <taxon>unclassified sequences</taxon>
        <taxon>metagenomes</taxon>
        <taxon>ecological metagenomes</taxon>
    </lineage>
</organism>
<accession>A0A645ADI4</accession>
<evidence type="ECO:0000313" key="1">
    <source>
        <dbReference type="EMBL" id="MPM48913.1"/>
    </source>
</evidence>
<protein>
    <submittedName>
        <fullName evidence="1">Uncharacterized protein</fullName>
    </submittedName>
</protein>
<proteinExistence type="predicted"/>
<gene>
    <name evidence="1" type="ORF">SDC9_95640</name>
</gene>